<keyword evidence="2" id="KW-1133">Transmembrane helix</keyword>
<feature type="compositionally biased region" description="Acidic residues" evidence="1">
    <location>
        <begin position="91"/>
        <end position="119"/>
    </location>
</feature>
<name>A0A9R0IH20_SPIOL</name>
<evidence type="ECO:0000256" key="2">
    <source>
        <dbReference type="SAM" id="Phobius"/>
    </source>
</evidence>
<sequence length="465" mass="53120">MVLINVLKPELWNFFENANVSYLDCFDQFIIVGKWMFGILMGPMLFCMMVFKKGYTGSNKQWNFALNEVVKDNPAPEGNTSKCKKFKEPVIEEEIEEEDEEGSYSVDDSEESMYEENDDVAGQRKMKKQTKKNPFSKCRRAYEQEEDEEYEDYQEEEEESEEEEELRVHKVIKKPMSRAEYAKCHGVVVARERANCDRKNNGFPVPETDSDLPLGKVLATAVKYGEKNSTNTNSTIVMSNFVRALQGPLEKHDQYTETREKDSVREKDLSASGCHRASGNAFLDLDGVDKSVNKVLKDLDYVDVRDDDSDDEEGALSPGGREFLQDNTISTGSTLRGTILGTVNPVVEKVQHGEPVEVNLKERGALFLADPVQLHDVDMLEEVPREQEEPEKSHKEHPHQEHTPHQEPPHQEPKKDNVLEKEDPQKATVQEKETKQEKENENDEDQYDEDQDGENRDGDDQGGGN</sequence>
<feature type="region of interest" description="Disordered" evidence="1">
    <location>
        <begin position="251"/>
        <end position="271"/>
    </location>
</feature>
<feature type="region of interest" description="Disordered" evidence="1">
    <location>
        <begin position="383"/>
        <end position="465"/>
    </location>
</feature>
<gene>
    <name evidence="4" type="primary">LOC110787654</name>
</gene>
<feature type="compositionally biased region" description="Acidic residues" evidence="1">
    <location>
        <begin position="305"/>
        <end position="314"/>
    </location>
</feature>
<dbReference type="KEGG" id="soe:110787654"/>
<feature type="region of interest" description="Disordered" evidence="1">
    <location>
        <begin position="91"/>
        <end position="165"/>
    </location>
</feature>
<dbReference type="RefSeq" id="XP_021847984.2">
    <property type="nucleotide sequence ID" value="XM_021992292.2"/>
</dbReference>
<keyword evidence="2" id="KW-0812">Transmembrane</keyword>
<proteinExistence type="predicted"/>
<dbReference type="GeneID" id="110787654"/>
<dbReference type="Proteomes" id="UP000813463">
    <property type="component" value="Chromosome 3"/>
</dbReference>
<feature type="compositionally biased region" description="Acidic residues" evidence="1">
    <location>
        <begin position="440"/>
        <end position="452"/>
    </location>
</feature>
<dbReference type="AlphaFoldDB" id="A0A9R0IH20"/>
<feature type="compositionally biased region" description="Basic and acidic residues" evidence="1">
    <location>
        <begin position="383"/>
        <end position="439"/>
    </location>
</feature>
<evidence type="ECO:0000313" key="4">
    <source>
        <dbReference type="RefSeq" id="XP_021847984.2"/>
    </source>
</evidence>
<protein>
    <submittedName>
        <fullName evidence="4">Uncharacterized protein</fullName>
    </submittedName>
</protein>
<feature type="region of interest" description="Disordered" evidence="1">
    <location>
        <begin position="305"/>
        <end position="327"/>
    </location>
</feature>
<evidence type="ECO:0000313" key="3">
    <source>
        <dbReference type="Proteomes" id="UP000813463"/>
    </source>
</evidence>
<evidence type="ECO:0000256" key="1">
    <source>
        <dbReference type="SAM" id="MobiDB-lite"/>
    </source>
</evidence>
<reference evidence="4" key="2">
    <citation type="submission" date="2025-08" db="UniProtKB">
        <authorList>
            <consortium name="RefSeq"/>
        </authorList>
    </citation>
    <scope>IDENTIFICATION</scope>
    <source>
        <tissue evidence="4">Leaf</tissue>
    </source>
</reference>
<feature type="transmembrane region" description="Helical" evidence="2">
    <location>
        <begin position="29"/>
        <end position="51"/>
    </location>
</feature>
<accession>A0A9R0IH20</accession>
<keyword evidence="2" id="KW-0472">Membrane</keyword>
<keyword evidence="3" id="KW-1185">Reference proteome</keyword>
<feature type="compositionally biased region" description="Acidic residues" evidence="1">
    <location>
        <begin position="144"/>
        <end position="165"/>
    </location>
</feature>
<organism evidence="3 4">
    <name type="scientific">Spinacia oleracea</name>
    <name type="common">Spinach</name>
    <dbReference type="NCBI Taxonomy" id="3562"/>
    <lineage>
        <taxon>Eukaryota</taxon>
        <taxon>Viridiplantae</taxon>
        <taxon>Streptophyta</taxon>
        <taxon>Embryophyta</taxon>
        <taxon>Tracheophyta</taxon>
        <taxon>Spermatophyta</taxon>
        <taxon>Magnoliopsida</taxon>
        <taxon>eudicotyledons</taxon>
        <taxon>Gunneridae</taxon>
        <taxon>Pentapetalae</taxon>
        <taxon>Caryophyllales</taxon>
        <taxon>Chenopodiaceae</taxon>
        <taxon>Chenopodioideae</taxon>
        <taxon>Anserineae</taxon>
        <taxon>Spinacia</taxon>
    </lineage>
</organism>
<feature type="compositionally biased region" description="Basic and acidic residues" evidence="1">
    <location>
        <begin position="251"/>
        <end position="269"/>
    </location>
</feature>
<reference evidence="3" key="1">
    <citation type="journal article" date="2021" name="Nat. Commun.">
        <title>Genomic analyses provide insights into spinach domestication and the genetic basis of agronomic traits.</title>
        <authorList>
            <person name="Cai X."/>
            <person name="Sun X."/>
            <person name="Xu C."/>
            <person name="Sun H."/>
            <person name="Wang X."/>
            <person name="Ge C."/>
            <person name="Zhang Z."/>
            <person name="Wang Q."/>
            <person name="Fei Z."/>
            <person name="Jiao C."/>
            <person name="Wang Q."/>
        </authorList>
    </citation>
    <scope>NUCLEOTIDE SEQUENCE [LARGE SCALE GENOMIC DNA]</scope>
    <source>
        <strain evidence="3">cv. Varoflay</strain>
    </source>
</reference>